<dbReference type="OrthoDB" id="2262177at2759"/>
<keyword evidence="2" id="KW-0472">Membrane</keyword>
<gene>
    <name evidence="3" type="ORF">INT46_005596</name>
</gene>
<reference evidence="3" key="1">
    <citation type="submission" date="2020-12" db="EMBL/GenBank/DDBJ databases">
        <title>Metabolic potential, ecology and presence of endohyphal bacteria is reflected in genomic diversity of Mucoromycotina.</title>
        <authorList>
            <person name="Muszewska A."/>
            <person name="Okrasinska A."/>
            <person name="Steczkiewicz K."/>
            <person name="Drgas O."/>
            <person name="Orlowska M."/>
            <person name="Perlinska-Lenart U."/>
            <person name="Aleksandrzak-Piekarczyk T."/>
            <person name="Szatraj K."/>
            <person name="Zielenkiewicz U."/>
            <person name="Pilsyk S."/>
            <person name="Malc E."/>
            <person name="Mieczkowski P."/>
            <person name="Kruszewska J.S."/>
            <person name="Biernat P."/>
            <person name="Pawlowska J."/>
        </authorList>
    </citation>
    <scope>NUCLEOTIDE SEQUENCE</scope>
    <source>
        <strain evidence="3">CBS 226.32</strain>
    </source>
</reference>
<feature type="transmembrane region" description="Helical" evidence="2">
    <location>
        <begin position="82"/>
        <end position="100"/>
    </location>
</feature>
<evidence type="ECO:0000256" key="2">
    <source>
        <dbReference type="SAM" id="Phobius"/>
    </source>
</evidence>
<name>A0A8H7UQE1_9FUNG</name>
<evidence type="ECO:0000313" key="3">
    <source>
        <dbReference type="EMBL" id="KAG2190267.1"/>
    </source>
</evidence>
<proteinExistence type="predicted"/>
<feature type="region of interest" description="Disordered" evidence="1">
    <location>
        <begin position="279"/>
        <end position="317"/>
    </location>
</feature>
<dbReference type="EMBL" id="JAEPRC010001010">
    <property type="protein sequence ID" value="KAG2190267.1"/>
    <property type="molecule type" value="Genomic_DNA"/>
</dbReference>
<sequence length="317" mass="35514">MGVKILFLYLLRLIILLLSLGTLGCHVAQLILLNQVAGTGEWWPSFIPYILYYVGPIVSILSATVLLVVGCALSKSLWSDRITSSINLLLFIAIIVYNSLKSGTIPWTGSVSNSLTSTMKGYVTYCPNYSDSIMSNRCWLTNGTWLGMVVVGFLWLLLALYAFILKNSDIYSEDYDTYDFKDDVPMAKTVTDVTAVGGNSGIPEPPKHNSMINSYMIPHRDYANQSQETYYYSTQGTPAYDYNNTDVYINSMPVEDHNLYKATSPLQQYPANGFERQRKVSKTYIEEEENELPPPSTTQSADLSVQQPPHSYDGHSH</sequence>
<evidence type="ECO:0000256" key="1">
    <source>
        <dbReference type="SAM" id="MobiDB-lite"/>
    </source>
</evidence>
<comment type="caution">
    <text evidence="3">The sequence shown here is derived from an EMBL/GenBank/DDBJ whole genome shotgun (WGS) entry which is preliminary data.</text>
</comment>
<keyword evidence="2" id="KW-0812">Transmembrane</keyword>
<feature type="compositionally biased region" description="Polar residues" evidence="1">
    <location>
        <begin position="297"/>
        <end position="309"/>
    </location>
</feature>
<dbReference type="Proteomes" id="UP000650833">
    <property type="component" value="Unassembled WGS sequence"/>
</dbReference>
<protein>
    <submittedName>
        <fullName evidence="3">Uncharacterized protein</fullName>
    </submittedName>
</protein>
<feature type="transmembrane region" description="Helical" evidence="2">
    <location>
        <begin position="49"/>
        <end position="70"/>
    </location>
</feature>
<feature type="transmembrane region" description="Helical" evidence="2">
    <location>
        <begin position="144"/>
        <end position="164"/>
    </location>
</feature>
<evidence type="ECO:0000313" key="4">
    <source>
        <dbReference type="Proteomes" id="UP000650833"/>
    </source>
</evidence>
<organism evidence="3 4">
    <name type="scientific">Mucor plumbeus</name>
    <dbReference type="NCBI Taxonomy" id="97098"/>
    <lineage>
        <taxon>Eukaryota</taxon>
        <taxon>Fungi</taxon>
        <taxon>Fungi incertae sedis</taxon>
        <taxon>Mucoromycota</taxon>
        <taxon>Mucoromycotina</taxon>
        <taxon>Mucoromycetes</taxon>
        <taxon>Mucorales</taxon>
        <taxon>Mucorineae</taxon>
        <taxon>Mucoraceae</taxon>
        <taxon>Mucor</taxon>
    </lineage>
</organism>
<dbReference type="PROSITE" id="PS51257">
    <property type="entry name" value="PROKAR_LIPOPROTEIN"/>
    <property type="match status" value="1"/>
</dbReference>
<accession>A0A8H7UQE1</accession>
<keyword evidence="4" id="KW-1185">Reference proteome</keyword>
<dbReference type="AlphaFoldDB" id="A0A8H7UQE1"/>
<keyword evidence="2" id="KW-1133">Transmembrane helix</keyword>